<protein>
    <recommendedName>
        <fullName evidence="4">DUF4212 domain-containing protein</fullName>
    </recommendedName>
</protein>
<evidence type="ECO:0000256" key="1">
    <source>
        <dbReference type="SAM" id="Phobius"/>
    </source>
</evidence>
<reference evidence="2 3" key="1">
    <citation type="submission" date="2018-05" db="EMBL/GenBank/DDBJ databases">
        <title>Animal gut microbial communities from fecal samples from Wisconsin, USA.</title>
        <authorList>
            <person name="Neumann A."/>
        </authorList>
    </citation>
    <scope>NUCLEOTIDE SEQUENCE [LARGE SCALE GENOMIC DNA]</scope>
    <source>
        <strain evidence="2 3">UWS4</strain>
    </source>
</reference>
<gene>
    <name evidence="2" type="ORF">B0H50_1038</name>
</gene>
<name>A0ABX5LMT7_9BACT</name>
<keyword evidence="1" id="KW-0812">Transmembrane</keyword>
<comment type="caution">
    <text evidence="2">The sequence shown here is derived from an EMBL/GenBank/DDBJ whole genome shotgun (WGS) entry which is preliminary data.</text>
</comment>
<keyword evidence="1" id="KW-1133">Transmembrane helix</keyword>
<dbReference type="RefSeq" id="WP_106199736.1">
    <property type="nucleotide sequence ID" value="NZ_JAXEIU010000057.1"/>
</dbReference>
<feature type="transmembrane region" description="Helical" evidence="1">
    <location>
        <begin position="41"/>
        <end position="62"/>
    </location>
</feature>
<proteinExistence type="predicted"/>
<keyword evidence="1" id="KW-0472">Membrane</keyword>
<sequence length="82" mass="9630">MDKKIVMTYALRLLGVVLVLMYFFGHPLLNRIFPGFPISSLNYFFYAGLLCYLIGAVLYYFFNRKLLKKIAKDDEFSKDESK</sequence>
<accession>A0ABX5LMT7</accession>
<evidence type="ECO:0008006" key="4">
    <source>
        <dbReference type="Google" id="ProtNLM"/>
    </source>
</evidence>
<dbReference type="EMBL" id="QGHD01000003">
    <property type="protein sequence ID" value="PWL03716.1"/>
    <property type="molecule type" value="Genomic_DNA"/>
</dbReference>
<keyword evidence="3" id="KW-1185">Reference proteome</keyword>
<organism evidence="2 3">
    <name type="scientific">Hallerella porci</name>
    <dbReference type="NCBI Taxonomy" id="1945871"/>
    <lineage>
        <taxon>Bacteria</taxon>
        <taxon>Pseudomonadati</taxon>
        <taxon>Fibrobacterota</taxon>
        <taxon>Fibrobacteria</taxon>
        <taxon>Fibrobacterales</taxon>
        <taxon>Fibrobacteraceae</taxon>
        <taxon>Hallerella</taxon>
    </lineage>
</organism>
<dbReference type="Proteomes" id="UP000245523">
    <property type="component" value="Unassembled WGS sequence"/>
</dbReference>
<feature type="transmembrane region" description="Helical" evidence="1">
    <location>
        <begin position="9"/>
        <end position="29"/>
    </location>
</feature>
<evidence type="ECO:0000313" key="3">
    <source>
        <dbReference type="Proteomes" id="UP000245523"/>
    </source>
</evidence>
<evidence type="ECO:0000313" key="2">
    <source>
        <dbReference type="EMBL" id="PWL03716.1"/>
    </source>
</evidence>